<evidence type="ECO:0000256" key="2">
    <source>
        <dbReference type="ARBA" id="ARBA00022516"/>
    </source>
</evidence>
<name>A0A0R0BXN0_9GAMM</name>
<keyword evidence="2" id="KW-0444">Lipid biosynthesis</keyword>
<dbReference type="GO" id="GO:0006654">
    <property type="term" value="P:phosphatidic acid biosynthetic process"/>
    <property type="evidence" value="ECO:0007669"/>
    <property type="project" value="TreeGrafter"/>
</dbReference>
<comment type="pathway">
    <text evidence="1">Lipid metabolism.</text>
</comment>
<dbReference type="AlphaFoldDB" id="A0A0R0BXN0"/>
<proteinExistence type="predicted"/>
<keyword evidence="4" id="KW-0443">Lipid metabolism</keyword>
<protein>
    <submittedName>
        <fullName evidence="8">Acetyltransferase</fullName>
    </submittedName>
</protein>
<dbReference type="SMART" id="SM00563">
    <property type="entry name" value="PlsC"/>
    <property type="match status" value="1"/>
</dbReference>
<dbReference type="Proteomes" id="UP000051254">
    <property type="component" value="Unassembled WGS sequence"/>
</dbReference>
<evidence type="ECO:0000256" key="4">
    <source>
        <dbReference type="ARBA" id="ARBA00023098"/>
    </source>
</evidence>
<dbReference type="CDD" id="cd07989">
    <property type="entry name" value="LPLAT_AGPAT-like"/>
    <property type="match status" value="1"/>
</dbReference>
<keyword evidence="3 8" id="KW-0808">Transferase</keyword>
<dbReference type="InterPro" id="IPR002123">
    <property type="entry name" value="Plipid/glycerol_acylTrfase"/>
</dbReference>
<dbReference type="RefSeq" id="WP_057665252.1">
    <property type="nucleotide sequence ID" value="NZ_LDJH01000011.1"/>
</dbReference>
<evidence type="ECO:0000256" key="1">
    <source>
        <dbReference type="ARBA" id="ARBA00005189"/>
    </source>
</evidence>
<organism evidence="8 9">
    <name type="scientific">Stenotrophomonas koreensis</name>
    <dbReference type="NCBI Taxonomy" id="266128"/>
    <lineage>
        <taxon>Bacteria</taxon>
        <taxon>Pseudomonadati</taxon>
        <taxon>Pseudomonadota</taxon>
        <taxon>Gammaproteobacteria</taxon>
        <taxon>Lysobacterales</taxon>
        <taxon>Lysobacteraceae</taxon>
        <taxon>Stenotrophomonas</taxon>
    </lineage>
</organism>
<gene>
    <name evidence="8" type="ORF">ABB25_06845</name>
</gene>
<accession>A0A0R0BXN0</accession>
<evidence type="ECO:0000313" key="8">
    <source>
        <dbReference type="EMBL" id="KRG58359.1"/>
    </source>
</evidence>
<sequence>MNSRPVVTDHWVARTFRYLYRIPWLLVHLFLGLPLVLLSMLPAWRDWGVGGLPLEQRAVQLWSGGLLRVFGLRVSRSGSPLPGGVLLVANHVSWIDIQMIHSQQMVGFVAKAEIARWPVVGWLAARGQTIFHHRGDTQSLGGVMDEMEQRLRQQRPVAVFPEGRTRSGDEVGPFHARIFTCAVQARVPVQPVALVYGEHGQAQTQVAFAEGEGFVGNFLRLLGEPARSAQLHFLAPIAPGELAGRRQIAELARERIVQAMAA</sequence>
<dbReference type="STRING" id="266128.ABB25_06845"/>
<evidence type="ECO:0000259" key="7">
    <source>
        <dbReference type="SMART" id="SM00563"/>
    </source>
</evidence>
<keyword evidence="6" id="KW-0812">Transmembrane</keyword>
<evidence type="ECO:0000256" key="6">
    <source>
        <dbReference type="SAM" id="Phobius"/>
    </source>
</evidence>
<dbReference type="SUPFAM" id="SSF69593">
    <property type="entry name" value="Glycerol-3-phosphate (1)-acyltransferase"/>
    <property type="match status" value="1"/>
</dbReference>
<dbReference type="PATRIC" id="fig|266128.3.peg.242"/>
<keyword evidence="6" id="KW-1133">Transmembrane helix</keyword>
<evidence type="ECO:0000256" key="5">
    <source>
        <dbReference type="ARBA" id="ARBA00023315"/>
    </source>
</evidence>
<dbReference type="PANTHER" id="PTHR10434:SF64">
    <property type="entry name" value="1-ACYL-SN-GLYCEROL-3-PHOSPHATE ACYLTRANSFERASE-RELATED"/>
    <property type="match status" value="1"/>
</dbReference>
<evidence type="ECO:0000256" key="3">
    <source>
        <dbReference type="ARBA" id="ARBA00022679"/>
    </source>
</evidence>
<evidence type="ECO:0000313" key="9">
    <source>
        <dbReference type="Proteomes" id="UP000051254"/>
    </source>
</evidence>
<feature type="domain" description="Phospholipid/glycerol acyltransferase" evidence="7">
    <location>
        <begin position="85"/>
        <end position="197"/>
    </location>
</feature>
<keyword evidence="6" id="KW-0472">Membrane</keyword>
<reference evidence="8 9" key="1">
    <citation type="submission" date="2015-05" db="EMBL/GenBank/DDBJ databases">
        <title>Genome sequencing and analysis of members of genus Stenotrophomonas.</title>
        <authorList>
            <person name="Patil P.P."/>
            <person name="Midha S."/>
            <person name="Patil P.B."/>
        </authorList>
    </citation>
    <scope>NUCLEOTIDE SEQUENCE [LARGE SCALE GENOMIC DNA]</scope>
    <source>
        <strain evidence="8 9">DSM 17805</strain>
    </source>
</reference>
<comment type="caution">
    <text evidence="8">The sequence shown here is derived from an EMBL/GenBank/DDBJ whole genome shotgun (WGS) entry which is preliminary data.</text>
</comment>
<feature type="transmembrane region" description="Helical" evidence="6">
    <location>
        <begin position="20"/>
        <end position="38"/>
    </location>
</feature>
<dbReference type="GO" id="GO:0003841">
    <property type="term" value="F:1-acylglycerol-3-phosphate O-acyltransferase activity"/>
    <property type="evidence" value="ECO:0007669"/>
    <property type="project" value="TreeGrafter"/>
</dbReference>
<dbReference type="OrthoDB" id="9806880at2"/>
<keyword evidence="9" id="KW-1185">Reference proteome</keyword>
<dbReference type="Pfam" id="PF01553">
    <property type="entry name" value="Acyltransferase"/>
    <property type="match status" value="1"/>
</dbReference>
<keyword evidence="5" id="KW-0012">Acyltransferase</keyword>
<dbReference type="EMBL" id="LDJH01000011">
    <property type="protein sequence ID" value="KRG58359.1"/>
    <property type="molecule type" value="Genomic_DNA"/>
</dbReference>
<dbReference type="PANTHER" id="PTHR10434">
    <property type="entry name" value="1-ACYL-SN-GLYCEROL-3-PHOSPHATE ACYLTRANSFERASE"/>
    <property type="match status" value="1"/>
</dbReference>